<accession>A0ABR1SCR7</accession>
<dbReference type="InterPro" id="IPR046529">
    <property type="entry name" value="DUF6594"/>
</dbReference>
<proteinExistence type="predicted"/>
<sequence>MQSLRLRTLQWKLAEHAGKIQFGGEEPDGWESDVDKYVKLVQDYEYMDKWSKHPKIPFLITGRRLADNHVLERALGGGSVNRLDWNSIKDWDAFTVKVPGPWEQDIRPVGGSRDYKNHEKWYILRRHSMALFSAIFLMILMIIMSFHNGLLVCLLTANFYVFAFGAAMAWFLSEPKEVMTNTAAYAAVLAVFVGLAVESFLDTSED</sequence>
<feature type="domain" description="DUF6594" evidence="2">
    <location>
        <begin position="114"/>
        <end position="190"/>
    </location>
</feature>
<reference evidence="3 4" key="1">
    <citation type="submission" date="2023-01" db="EMBL/GenBank/DDBJ databases">
        <title>Analysis of 21 Apiospora genomes using comparative genomics revels a genus with tremendous synthesis potential of carbohydrate active enzymes and secondary metabolites.</title>
        <authorList>
            <person name="Sorensen T."/>
        </authorList>
    </citation>
    <scope>NUCLEOTIDE SEQUENCE [LARGE SCALE GENOMIC DNA]</scope>
    <source>
        <strain evidence="3 4">CBS 33761</strain>
    </source>
</reference>
<comment type="caution">
    <text evidence="3">The sequence shown here is derived from an EMBL/GenBank/DDBJ whole genome shotgun (WGS) entry which is preliminary data.</text>
</comment>
<dbReference type="Proteomes" id="UP001444661">
    <property type="component" value="Unassembled WGS sequence"/>
</dbReference>
<dbReference type="EMBL" id="JAQQWK010000010">
    <property type="protein sequence ID" value="KAK8029631.1"/>
    <property type="molecule type" value="Genomic_DNA"/>
</dbReference>
<gene>
    <name evidence="3" type="ORF">PG993_010922</name>
</gene>
<feature type="transmembrane region" description="Helical" evidence="1">
    <location>
        <begin position="183"/>
        <end position="201"/>
    </location>
</feature>
<protein>
    <recommendedName>
        <fullName evidence="2">DUF6594 domain-containing protein</fullName>
    </recommendedName>
</protein>
<feature type="transmembrane region" description="Helical" evidence="1">
    <location>
        <begin position="149"/>
        <end position="171"/>
    </location>
</feature>
<keyword evidence="4" id="KW-1185">Reference proteome</keyword>
<evidence type="ECO:0000259" key="2">
    <source>
        <dbReference type="Pfam" id="PF20237"/>
    </source>
</evidence>
<name>A0ABR1SCR7_9PEZI</name>
<dbReference type="Pfam" id="PF20237">
    <property type="entry name" value="DUF6594"/>
    <property type="match status" value="1"/>
</dbReference>
<keyword evidence="1" id="KW-0812">Transmembrane</keyword>
<evidence type="ECO:0000313" key="3">
    <source>
        <dbReference type="EMBL" id="KAK8029631.1"/>
    </source>
</evidence>
<evidence type="ECO:0000313" key="4">
    <source>
        <dbReference type="Proteomes" id="UP001444661"/>
    </source>
</evidence>
<keyword evidence="1" id="KW-0472">Membrane</keyword>
<evidence type="ECO:0000256" key="1">
    <source>
        <dbReference type="SAM" id="Phobius"/>
    </source>
</evidence>
<keyword evidence="1" id="KW-1133">Transmembrane helix</keyword>
<feature type="transmembrane region" description="Helical" evidence="1">
    <location>
        <begin position="123"/>
        <end position="143"/>
    </location>
</feature>
<organism evidence="3 4">
    <name type="scientific">Apiospora rasikravindrae</name>
    <dbReference type="NCBI Taxonomy" id="990691"/>
    <lineage>
        <taxon>Eukaryota</taxon>
        <taxon>Fungi</taxon>
        <taxon>Dikarya</taxon>
        <taxon>Ascomycota</taxon>
        <taxon>Pezizomycotina</taxon>
        <taxon>Sordariomycetes</taxon>
        <taxon>Xylariomycetidae</taxon>
        <taxon>Amphisphaeriales</taxon>
        <taxon>Apiosporaceae</taxon>
        <taxon>Apiospora</taxon>
    </lineage>
</organism>